<protein>
    <recommendedName>
        <fullName evidence="2">Nucleoside phosphorylase domain-containing protein</fullName>
    </recommendedName>
</protein>
<keyword evidence="4" id="KW-1185">Reference proteome</keyword>
<proteinExistence type="predicted"/>
<dbReference type="InterPro" id="IPR035994">
    <property type="entry name" value="Nucleoside_phosphorylase_sf"/>
</dbReference>
<dbReference type="AlphaFoldDB" id="A0A2T3Z0H7"/>
<evidence type="ECO:0000313" key="4">
    <source>
        <dbReference type="Proteomes" id="UP000240493"/>
    </source>
</evidence>
<dbReference type="Gene3D" id="3.40.50.1580">
    <property type="entry name" value="Nucleoside phosphorylase domain"/>
    <property type="match status" value="1"/>
</dbReference>
<dbReference type="Pfam" id="PF01048">
    <property type="entry name" value="PNP_UDP_1"/>
    <property type="match status" value="1"/>
</dbReference>
<dbReference type="InterPro" id="IPR000845">
    <property type="entry name" value="Nucleoside_phosphorylase_d"/>
</dbReference>
<accession>A0A2T3Z0H7</accession>
<dbReference type="PANTHER" id="PTHR46082">
    <property type="entry name" value="ATP/GTP-BINDING PROTEIN-RELATED"/>
    <property type="match status" value="1"/>
</dbReference>
<reference evidence="3 4" key="1">
    <citation type="submission" date="2016-07" db="EMBL/GenBank/DDBJ databases">
        <title>Multiple horizontal gene transfer events from other fungi enriched the ability of initially mycotrophic Trichoderma (Ascomycota) to feed on dead plant biomass.</title>
        <authorList>
            <consortium name="DOE Joint Genome Institute"/>
            <person name="Aerts A."/>
            <person name="Atanasova L."/>
            <person name="Chenthamara K."/>
            <person name="Zhang J."/>
            <person name="Grujic M."/>
            <person name="Henrissat B."/>
            <person name="Kuo A."/>
            <person name="Salamov A."/>
            <person name="Lipzen A."/>
            <person name="Labutti K."/>
            <person name="Barry K."/>
            <person name="Miao Y."/>
            <person name="Rahimi M.J."/>
            <person name="Shen Q."/>
            <person name="Grigoriev I.V."/>
            <person name="Kubicek C.P."/>
            <person name="Druzhinina I.S."/>
        </authorList>
    </citation>
    <scope>NUCLEOTIDE SEQUENCE [LARGE SCALE GENOMIC DNA]</scope>
    <source>
        <strain evidence="3 4">CBS 433.97</strain>
    </source>
</reference>
<evidence type="ECO:0000313" key="3">
    <source>
        <dbReference type="EMBL" id="PTB38329.1"/>
    </source>
</evidence>
<dbReference type="STRING" id="1042311.A0A2T3Z0H7"/>
<organism evidence="3 4">
    <name type="scientific">Trichoderma asperellum (strain ATCC 204424 / CBS 433.97 / NBRC 101777)</name>
    <dbReference type="NCBI Taxonomy" id="1042311"/>
    <lineage>
        <taxon>Eukaryota</taxon>
        <taxon>Fungi</taxon>
        <taxon>Dikarya</taxon>
        <taxon>Ascomycota</taxon>
        <taxon>Pezizomycotina</taxon>
        <taxon>Sordariomycetes</taxon>
        <taxon>Hypocreomycetidae</taxon>
        <taxon>Hypocreales</taxon>
        <taxon>Hypocreaceae</taxon>
        <taxon>Trichoderma</taxon>
    </lineage>
</organism>
<dbReference type="OrthoDB" id="20872at2759"/>
<dbReference type="GO" id="GO:0003824">
    <property type="term" value="F:catalytic activity"/>
    <property type="evidence" value="ECO:0007669"/>
    <property type="project" value="InterPro"/>
</dbReference>
<gene>
    <name evidence="3" type="ORF">M441DRAFT_60574</name>
</gene>
<dbReference type="Proteomes" id="UP000240493">
    <property type="component" value="Unassembled WGS sequence"/>
</dbReference>
<feature type="domain" description="Nucleoside phosphorylase" evidence="2">
    <location>
        <begin position="14"/>
        <end position="136"/>
    </location>
</feature>
<dbReference type="SUPFAM" id="SSF53167">
    <property type="entry name" value="Purine and uridine phosphorylases"/>
    <property type="match status" value="1"/>
</dbReference>
<dbReference type="EMBL" id="KZ679266">
    <property type="protein sequence ID" value="PTB38329.1"/>
    <property type="molecule type" value="Genomic_DNA"/>
</dbReference>
<sequence>MASVKKPSQREDFEIVIICGLSLEFNAVSFLFDEFWDEDGDHYGRSSGDVNHYTTGRIGRYSVLLTLLAHMGKTHAASAAACIRSSYGGIRPALLVGICGGVPHAASGEDDEILLGDVIISKTVVQYDFGRLNPHKFIRMNTFEDNLGRPNKDIRNLLVTFETDIGLERLQRRTAYFLKQLQANAAGRKRQGRYSYPGTAEDKLFKPAYRHKHHMPCACICRDCNSIFDPVCDEAVDSSCKDLGCDNIYLEPRRRQLEEKRQLEQEKSDKAQEPTVHVGSIASGDMAMKSAEDRDRIARREGVIAFEMDGAGVWEELPCIVIKGVCDYADCQNNNRWQNFAAATAAAALNAILERYIQTDRIHKRVVDPSERELIIQGASRYSSEVRGEDVRQGNELQVSSSQSSRHYAQEGSYFGGIIRAAGSVVQGNKFSI</sequence>
<dbReference type="PANTHER" id="PTHR46082:SF6">
    <property type="entry name" value="AAA+ ATPASE DOMAIN-CONTAINING PROTEIN-RELATED"/>
    <property type="match status" value="1"/>
</dbReference>
<feature type="region of interest" description="Disordered" evidence="1">
    <location>
        <begin position="259"/>
        <end position="285"/>
    </location>
</feature>
<feature type="compositionally biased region" description="Basic and acidic residues" evidence="1">
    <location>
        <begin position="259"/>
        <end position="272"/>
    </location>
</feature>
<dbReference type="GO" id="GO:0009116">
    <property type="term" value="P:nucleoside metabolic process"/>
    <property type="evidence" value="ECO:0007669"/>
    <property type="project" value="InterPro"/>
</dbReference>
<name>A0A2T3Z0H7_TRIA4</name>
<evidence type="ECO:0000256" key="1">
    <source>
        <dbReference type="SAM" id="MobiDB-lite"/>
    </source>
</evidence>
<dbReference type="InterPro" id="IPR053137">
    <property type="entry name" value="NLR-like"/>
</dbReference>
<evidence type="ECO:0000259" key="2">
    <source>
        <dbReference type="Pfam" id="PF01048"/>
    </source>
</evidence>